<dbReference type="SUPFAM" id="SSF54495">
    <property type="entry name" value="UBC-like"/>
    <property type="match status" value="1"/>
</dbReference>
<dbReference type="InterPro" id="IPR008883">
    <property type="entry name" value="UEV_N"/>
</dbReference>
<dbReference type="GO" id="GO:0043130">
    <property type="term" value="F:ubiquitin binding"/>
    <property type="evidence" value="ECO:0007669"/>
    <property type="project" value="TreeGrafter"/>
</dbReference>
<name>A0A9D3M1G8_ANGAN</name>
<evidence type="ECO:0000313" key="3">
    <source>
        <dbReference type="EMBL" id="KAG5839035.1"/>
    </source>
</evidence>
<protein>
    <recommendedName>
        <fullName evidence="2">UEV domain-containing protein</fullName>
    </recommendedName>
</protein>
<evidence type="ECO:0000313" key="4">
    <source>
        <dbReference type="Proteomes" id="UP001044222"/>
    </source>
</evidence>
<dbReference type="InterPro" id="IPR052070">
    <property type="entry name" value="ESCRT-I_UEV_domain"/>
</dbReference>
<reference evidence="3" key="1">
    <citation type="submission" date="2021-01" db="EMBL/GenBank/DDBJ databases">
        <title>A chromosome-scale assembly of European eel, Anguilla anguilla.</title>
        <authorList>
            <person name="Henkel C."/>
            <person name="Jong-Raadsen S.A."/>
            <person name="Dufour S."/>
            <person name="Weltzien F.-A."/>
            <person name="Palstra A.P."/>
            <person name="Pelster B."/>
            <person name="Spaink H.P."/>
            <person name="Van Den Thillart G.E."/>
            <person name="Jansen H."/>
            <person name="Zahm M."/>
            <person name="Klopp C."/>
            <person name="Cedric C."/>
            <person name="Louis A."/>
            <person name="Berthelot C."/>
            <person name="Parey E."/>
            <person name="Roest Crollius H."/>
            <person name="Montfort J."/>
            <person name="Robinson-Rechavi M."/>
            <person name="Bucao C."/>
            <person name="Bouchez O."/>
            <person name="Gislard M."/>
            <person name="Lluch J."/>
            <person name="Milhes M."/>
            <person name="Lampietro C."/>
            <person name="Lopez Roques C."/>
            <person name="Donnadieu C."/>
            <person name="Braasch I."/>
            <person name="Desvignes T."/>
            <person name="Postlethwait J."/>
            <person name="Bobe J."/>
            <person name="Guiguen Y."/>
            <person name="Dirks R."/>
        </authorList>
    </citation>
    <scope>NUCLEOTIDE SEQUENCE</scope>
    <source>
        <strain evidence="3">Tag_6206</strain>
        <tissue evidence="3">Liver</tissue>
    </source>
</reference>
<evidence type="ECO:0000259" key="2">
    <source>
        <dbReference type="PROSITE" id="PS51322"/>
    </source>
</evidence>
<gene>
    <name evidence="3" type="ORF">ANANG_G00200650</name>
</gene>
<keyword evidence="1" id="KW-0175">Coiled coil</keyword>
<dbReference type="Pfam" id="PF05743">
    <property type="entry name" value="UEV"/>
    <property type="match status" value="1"/>
</dbReference>
<dbReference type="Proteomes" id="UP001044222">
    <property type="component" value="Chromosome 11"/>
</dbReference>
<dbReference type="PANTHER" id="PTHR23306:SF17">
    <property type="entry name" value="TUMOR SUSCEPTIBILITY GENE 101 PROTEIN"/>
    <property type="match status" value="1"/>
</dbReference>
<organism evidence="3 4">
    <name type="scientific">Anguilla anguilla</name>
    <name type="common">European freshwater eel</name>
    <name type="synonym">Muraena anguilla</name>
    <dbReference type="NCBI Taxonomy" id="7936"/>
    <lineage>
        <taxon>Eukaryota</taxon>
        <taxon>Metazoa</taxon>
        <taxon>Chordata</taxon>
        <taxon>Craniata</taxon>
        <taxon>Vertebrata</taxon>
        <taxon>Euteleostomi</taxon>
        <taxon>Actinopterygii</taxon>
        <taxon>Neopterygii</taxon>
        <taxon>Teleostei</taxon>
        <taxon>Anguilliformes</taxon>
        <taxon>Anguillidae</taxon>
        <taxon>Anguilla</taxon>
    </lineage>
</organism>
<dbReference type="GO" id="GO:0008333">
    <property type="term" value="P:endosome to lysosome transport"/>
    <property type="evidence" value="ECO:0007669"/>
    <property type="project" value="TreeGrafter"/>
</dbReference>
<keyword evidence="4" id="KW-1185">Reference proteome</keyword>
<sequence length="171" mass="19992">MYKDLKPVMDTYVFNDGSFRDLMSLRGTVPVNYRGNVYNIPVCLWLMDTYPYNPPICFVKPTSAMMIKSGKHIDANGKMYLPYLHEWKHPQSDLYGLIQVMIVVFGEEPPVFSRPTTPRILLTPEHPSQESVLQRQKLQLEIEVLQRQKQVLEIQEQYYSIKLRRLLGDDA</sequence>
<dbReference type="PROSITE" id="PS51322">
    <property type="entry name" value="UEV"/>
    <property type="match status" value="1"/>
</dbReference>
<evidence type="ECO:0000256" key="1">
    <source>
        <dbReference type="SAM" id="Coils"/>
    </source>
</evidence>
<feature type="coiled-coil region" evidence="1">
    <location>
        <begin position="128"/>
        <end position="155"/>
    </location>
</feature>
<dbReference type="InterPro" id="IPR016135">
    <property type="entry name" value="UBQ-conjugating_enzyme/RWD"/>
</dbReference>
<accession>A0A9D3M1G8</accession>
<dbReference type="Gene3D" id="3.10.110.10">
    <property type="entry name" value="Ubiquitin Conjugating Enzyme"/>
    <property type="match status" value="1"/>
</dbReference>
<dbReference type="GO" id="GO:0000813">
    <property type="term" value="C:ESCRT I complex"/>
    <property type="evidence" value="ECO:0007669"/>
    <property type="project" value="TreeGrafter"/>
</dbReference>
<dbReference type="PANTHER" id="PTHR23306">
    <property type="entry name" value="TUMOR SUSCEPTIBILITY GENE 101 PROTEIN-RELATED"/>
    <property type="match status" value="1"/>
</dbReference>
<comment type="caution">
    <text evidence="3">The sequence shown here is derived from an EMBL/GenBank/DDBJ whole genome shotgun (WGS) entry which is preliminary data.</text>
</comment>
<proteinExistence type="predicted"/>
<dbReference type="GO" id="GO:0015031">
    <property type="term" value="P:protein transport"/>
    <property type="evidence" value="ECO:0007669"/>
    <property type="project" value="InterPro"/>
</dbReference>
<dbReference type="AlphaFoldDB" id="A0A9D3M1G8"/>
<dbReference type="CDD" id="cd11685">
    <property type="entry name" value="UEV_TSG101-like"/>
    <property type="match status" value="1"/>
</dbReference>
<dbReference type="EMBL" id="JAFIRN010000011">
    <property type="protein sequence ID" value="KAG5839035.1"/>
    <property type="molecule type" value="Genomic_DNA"/>
</dbReference>
<feature type="domain" description="UEV" evidence="2">
    <location>
        <begin position="1"/>
        <end position="115"/>
    </location>
</feature>